<dbReference type="AlphaFoldDB" id="K3ZDQ0"/>
<protein>
    <submittedName>
        <fullName evidence="2">Uncharacterized protein</fullName>
    </submittedName>
</protein>
<evidence type="ECO:0000313" key="3">
    <source>
        <dbReference type="Proteomes" id="UP000004995"/>
    </source>
</evidence>
<dbReference type="EnsemblPlants" id="KQL16274">
    <property type="protein sequence ID" value="KQL16274"/>
    <property type="gene ID" value="SETIT_024689mg"/>
</dbReference>
<dbReference type="HOGENOM" id="CLU_1734634_0_0_1"/>
<dbReference type="FunCoup" id="K3ZDQ0">
    <property type="interactions" value="133"/>
</dbReference>
<evidence type="ECO:0000256" key="1">
    <source>
        <dbReference type="SAM" id="MobiDB-lite"/>
    </source>
</evidence>
<dbReference type="eggNOG" id="ENOG502R4SW">
    <property type="taxonomic scope" value="Eukaryota"/>
</dbReference>
<dbReference type="EMBL" id="AGNK02001913">
    <property type="status" value="NOT_ANNOTATED_CDS"/>
    <property type="molecule type" value="Genomic_DNA"/>
</dbReference>
<dbReference type="Proteomes" id="UP000004995">
    <property type="component" value="Unassembled WGS sequence"/>
</dbReference>
<keyword evidence="3" id="KW-1185">Reference proteome</keyword>
<dbReference type="Gramene" id="KQL16274">
    <property type="protein sequence ID" value="KQL16274"/>
    <property type="gene ID" value="SETIT_024689mg"/>
</dbReference>
<dbReference type="InParanoid" id="K3ZDQ0"/>
<proteinExistence type="predicted"/>
<accession>K3ZDQ0</accession>
<name>K3ZDQ0_SETIT</name>
<reference evidence="2" key="2">
    <citation type="submission" date="2018-08" db="UniProtKB">
        <authorList>
            <consortium name="EnsemblPlants"/>
        </authorList>
    </citation>
    <scope>IDENTIFICATION</scope>
    <source>
        <strain evidence="2">Yugu1</strain>
    </source>
</reference>
<organism evidence="2 3">
    <name type="scientific">Setaria italica</name>
    <name type="common">Foxtail millet</name>
    <name type="synonym">Panicum italicum</name>
    <dbReference type="NCBI Taxonomy" id="4555"/>
    <lineage>
        <taxon>Eukaryota</taxon>
        <taxon>Viridiplantae</taxon>
        <taxon>Streptophyta</taxon>
        <taxon>Embryophyta</taxon>
        <taxon>Tracheophyta</taxon>
        <taxon>Spermatophyta</taxon>
        <taxon>Magnoliopsida</taxon>
        <taxon>Liliopsida</taxon>
        <taxon>Poales</taxon>
        <taxon>Poaceae</taxon>
        <taxon>PACMAD clade</taxon>
        <taxon>Panicoideae</taxon>
        <taxon>Panicodae</taxon>
        <taxon>Paniceae</taxon>
        <taxon>Cenchrinae</taxon>
        <taxon>Setaria</taxon>
    </lineage>
</organism>
<feature type="region of interest" description="Disordered" evidence="1">
    <location>
        <begin position="1"/>
        <end position="25"/>
    </location>
</feature>
<reference evidence="3" key="1">
    <citation type="journal article" date="2012" name="Nat. Biotechnol.">
        <title>Reference genome sequence of the model plant Setaria.</title>
        <authorList>
            <person name="Bennetzen J.L."/>
            <person name="Schmutz J."/>
            <person name="Wang H."/>
            <person name="Percifield R."/>
            <person name="Hawkins J."/>
            <person name="Pontaroli A.C."/>
            <person name="Estep M."/>
            <person name="Feng L."/>
            <person name="Vaughn J.N."/>
            <person name="Grimwood J."/>
            <person name="Jenkins J."/>
            <person name="Barry K."/>
            <person name="Lindquist E."/>
            <person name="Hellsten U."/>
            <person name="Deshpande S."/>
            <person name="Wang X."/>
            <person name="Wu X."/>
            <person name="Mitros T."/>
            <person name="Triplett J."/>
            <person name="Yang X."/>
            <person name="Ye C.Y."/>
            <person name="Mauro-Herrera M."/>
            <person name="Wang L."/>
            <person name="Li P."/>
            <person name="Sharma M."/>
            <person name="Sharma R."/>
            <person name="Ronald P.C."/>
            <person name="Panaud O."/>
            <person name="Kellogg E.A."/>
            <person name="Brutnell T.P."/>
            <person name="Doust A.N."/>
            <person name="Tuskan G.A."/>
            <person name="Rokhsar D."/>
            <person name="Devos K.M."/>
        </authorList>
    </citation>
    <scope>NUCLEOTIDE SEQUENCE [LARGE SCALE GENOMIC DNA]</scope>
    <source>
        <strain evidence="3">cv. Yugu1</strain>
    </source>
</reference>
<evidence type="ECO:0000313" key="2">
    <source>
        <dbReference type="EnsemblPlants" id="KQL16274"/>
    </source>
</evidence>
<sequence length="151" mass="17033">MRPQDPTLMPATSGGPHTPMPPTSIHRHSRMVATELLGLILIVTLPVDAFDSDSESQTETDLFDDHHRGYHIPFPWGDSLCIFCHADNTFACPICPNRRQRWRILNAVKDHILGMATSVPLKGENKKKLSRHCVMAWNEGGRSVLLYLLCY</sequence>